<dbReference type="EMBL" id="JAIWYP010000014">
    <property type="protein sequence ID" value="KAH3707794.1"/>
    <property type="molecule type" value="Genomic_DNA"/>
</dbReference>
<keyword evidence="3" id="KW-1185">Reference proteome</keyword>
<accession>A0A9D4BTC3</accession>
<evidence type="ECO:0000259" key="1">
    <source>
        <dbReference type="PROSITE" id="PS51154"/>
    </source>
</evidence>
<dbReference type="SUPFAM" id="SSF52949">
    <property type="entry name" value="Macro domain-like"/>
    <property type="match status" value="1"/>
</dbReference>
<feature type="domain" description="Macro" evidence="1">
    <location>
        <begin position="1"/>
        <end position="170"/>
    </location>
</feature>
<dbReference type="SMART" id="SM00506">
    <property type="entry name" value="A1pp"/>
    <property type="match status" value="1"/>
</dbReference>
<dbReference type="PROSITE" id="PS51154">
    <property type="entry name" value="MACRO"/>
    <property type="match status" value="1"/>
</dbReference>
<dbReference type="CDD" id="cd02907">
    <property type="entry name" value="Macro_Af1521_BAL-like"/>
    <property type="match status" value="1"/>
</dbReference>
<reference evidence="2" key="2">
    <citation type="submission" date="2020-11" db="EMBL/GenBank/DDBJ databases">
        <authorList>
            <person name="McCartney M.A."/>
            <person name="Auch B."/>
            <person name="Kono T."/>
            <person name="Mallez S."/>
            <person name="Becker A."/>
            <person name="Gohl D.M."/>
            <person name="Silverstein K.A.T."/>
            <person name="Koren S."/>
            <person name="Bechman K.B."/>
            <person name="Herman A."/>
            <person name="Abrahante J.E."/>
            <person name="Garbe J."/>
        </authorList>
    </citation>
    <scope>NUCLEOTIDE SEQUENCE</scope>
    <source>
        <strain evidence="2">Duluth1</strain>
        <tissue evidence="2">Whole animal</tissue>
    </source>
</reference>
<dbReference type="InterPro" id="IPR002589">
    <property type="entry name" value="Macro_dom"/>
</dbReference>
<dbReference type="InterPro" id="IPR043472">
    <property type="entry name" value="Macro_dom-like"/>
</dbReference>
<comment type="caution">
    <text evidence="2">The sequence shown here is derived from an EMBL/GenBank/DDBJ whole genome shotgun (WGS) entry which is preliminary data.</text>
</comment>
<gene>
    <name evidence="2" type="ORF">DPMN_067210</name>
</gene>
<dbReference type="Gene3D" id="3.40.220.10">
    <property type="entry name" value="Leucine Aminopeptidase, subunit E, domain 1"/>
    <property type="match status" value="1"/>
</dbReference>
<dbReference type="PANTHER" id="PTHR11106">
    <property type="entry name" value="GANGLIOSIDE INDUCED DIFFERENTIATION ASSOCIATED PROTEIN 2-RELATED"/>
    <property type="match status" value="1"/>
</dbReference>
<evidence type="ECO:0000313" key="2">
    <source>
        <dbReference type="EMBL" id="KAH3707794.1"/>
    </source>
</evidence>
<dbReference type="AlphaFoldDB" id="A0A9D4BTC3"/>
<proteinExistence type="predicted"/>
<sequence>MAETDVIVNAAMGPLFNGGGVAWVIASNASPQLQEQCDDYVKKYGSVPTSGVMHTVAGGRLRPNVKHVIHAVGPVWNVLNQDDKCMSQLTMTFLNALKYGNEKLRVTSISFPLISSGIFGCPVEVCSRSFLYAILLFGSQYPDAGLKEIHLVNNNENNTGLTVAYLREMIHQGSEHLLDKARRVYMEYDVSLQNGEAFNWRKCRKMKLLGTFYVEMGFCQLFFRRCKNC</sequence>
<protein>
    <recommendedName>
        <fullName evidence="1">Macro domain-containing protein</fullName>
    </recommendedName>
</protein>
<dbReference type="Proteomes" id="UP000828390">
    <property type="component" value="Unassembled WGS sequence"/>
</dbReference>
<dbReference type="Pfam" id="PF01661">
    <property type="entry name" value="Macro"/>
    <property type="match status" value="1"/>
</dbReference>
<name>A0A9D4BTC3_DREPO</name>
<dbReference type="PANTHER" id="PTHR11106:SF111">
    <property type="entry name" value="MACRO DOMAIN-CONTAINING PROTEIN"/>
    <property type="match status" value="1"/>
</dbReference>
<reference evidence="2" key="1">
    <citation type="journal article" date="2019" name="bioRxiv">
        <title>The Genome of the Zebra Mussel, Dreissena polymorpha: A Resource for Invasive Species Research.</title>
        <authorList>
            <person name="McCartney M.A."/>
            <person name="Auch B."/>
            <person name="Kono T."/>
            <person name="Mallez S."/>
            <person name="Zhang Y."/>
            <person name="Obille A."/>
            <person name="Becker A."/>
            <person name="Abrahante J.E."/>
            <person name="Garbe J."/>
            <person name="Badalamenti J.P."/>
            <person name="Herman A."/>
            <person name="Mangelson H."/>
            <person name="Liachko I."/>
            <person name="Sullivan S."/>
            <person name="Sone E.D."/>
            <person name="Koren S."/>
            <person name="Silverstein K.A.T."/>
            <person name="Beckman K.B."/>
            <person name="Gohl D.M."/>
        </authorList>
    </citation>
    <scope>NUCLEOTIDE SEQUENCE</scope>
    <source>
        <strain evidence="2">Duluth1</strain>
        <tissue evidence="2">Whole animal</tissue>
    </source>
</reference>
<evidence type="ECO:0000313" key="3">
    <source>
        <dbReference type="Proteomes" id="UP000828390"/>
    </source>
</evidence>
<organism evidence="2 3">
    <name type="scientific">Dreissena polymorpha</name>
    <name type="common">Zebra mussel</name>
    <name type="synonym">Mytilus polymorpha</name>
    <dbReference type="NCBI Taxonomy" id="45954"/>
    <lineage>
        <taxon>Eukaryota</taxon>
        <taxon>Metazoa</taxon>
        <taxon>Spiralia</taxon>
        <taxon>Lophotrochozoa</taxon>
        <taxon>Mollusca</taxon>
        <taxon>Bivalvia</taxon>
        <taxon>Autobranchia</taxon>
        <taxon>Heteroconchia</taxon>
        <taxon>Euheterodonta</taxon>
        <taxon>Imparidentia</taxon>
        <taxon>Neoheterodontei</taxon>
        <taxon>Myida</taxon>
        <taxon>Dreissenoidea</taxon>
        <taxon>Dreissenidae</taxon>
        <taxon>Dreissena</taxon>
    </lineage>
</organism>